<dbReference type="AlphaFoldDB" id="A0A5B9MB94"/>
<dbReference type="KEGG" id="smam:Mal15_26130"/>
<feature type="chain" id="PRO_5022755743" description="PEP-CTERM protein-sorting domain-containing protein" evidence="1">
    <location>
        <begin position="23"/>
        <end position="232"/>
    </location>
</feature>
<dbReference type="NCBIfam" id="TIGR02595">
    <property type="entry name" value="PEP_CTERM"/>
    <property type="match status" value="1"/>
</dbReference>
<sequence length="232" mass="23949" precursor="true">MIRLIFGLICFVSLTLSGSAFAAVTVQLSLLVDRSSQTWEAFLQVDDPNQETLGLAGIQVDVVGSGGATITESSVRLPNPTETSDFMSFFQKGFTSFRSNGASGIGISGAQDIFNTESSTGSGRNSILEGVGEIAFSEPNGLLANWDVQAPVLIASGGYTGSVGTLTVNGSPATTTLLPASLPPTGSLIQTFSPAQVSGQSVSVSAVPEPSSAIFVLLAFSVGMMRRRKKSS</sequence>
<organism evidence="2 3">
    <name type="scientific">Stieleria maiorica</name>
    <dbReference type="NCBI Taxonomy" id="2795974"/>
    <lineage>
        <taxon>Bacteria</taxon>
        <taxon>Pseudomonadati</taxon>
        <taxon>Planctomycetota</taxon>
        <taxon>Planctomycetia</taxon>
        <taxon>Pirellulales</taxon>
        <taxon>Pirellulaceae</taxon>
        <taxon>Stieleria</taxon>
    </lineage>
</organism>
<dbReference type="EMBL" id="CP036264">
    <property type="protein sequence ID" value="QEF98561.1"/>
    <property type="molecule type" value="Genomic_DNA"/>
</dbReference>
<feature type="signal peptide" evidence="1">
    <location>
        <begin position="1"/>
        <end position="22"/>
    </location>
</feature>
<evidence type="ECO:0000313" key="3">
    <source>
        <dbReference type="Proteomes" id="UP000321353"/>
    </source>
</evidence>
<keyword evidence="3" id="KW-1185">Reference proteome</keyword>
<dbReference type="InterPro" id="IPR013424">
    <property type="entry name" value="Ice-binding_C"/>
</dbReference>
<keyword evidence="1" id="KW-0732">Signal</keyword>
<proteinExistence type="predicted"/>
<gene>
    <name evidence="2" type="ORF">Mal15_26130</name>
</gene>
<evidence type="ECO:0008006" key="4">
    <source>
        <dbReference type="Google" id="ProtNLM"/>
    </source>
</evidence>
<evidence type="ECO:0000313" key="2">
    <source>
        <dbReference type="EMBL" id="QEF98561.1"/>
    </source>
</evidence>
<accession>A0A5B9MB94</accession>
<dbReference type="Proteomes" id="UP000321353">
    <property type="component" value="Chromosome"/>
</dbReference>
<protein>
    <recommendedName>
        <fullName evidence="4">PEP-CTERM protein-sorting domain-containing protein</fullName>
    </recommendedName>
</protein>
<evidence type="ECO:0000256" key="1">
    <source>
        <dbReference type="SAM" id="SignalP"/>
    </source>
</evidence>
<reference evidence="2 3" key="1">
    <citation type="submission" date="2019-02" db="EMBL/GenBank/DDBJ databases">
        <title>Planctomycetal bacteria perform biofilm scaping via a novel small molecule.</title>
        <authorList>
            <person name="Jeske O."/>
            <person name="Boedeker C."/>
            <person name="Wiegand S."/>
            <person name="Breitling P."/>
            <person name="Kallscheuer N."/>
            <person name="Jogler M."/>
            <person name="Rohde M."/>
            <person name="Petersen J."/>
            <person name="Medema M.H."/>
            <person name="Surup F."/>
            <person name="Jogler C."/>
        </authorList>
    </citation>
    <scope>NUCLEOTIDE SEQUENCE [LARGE SCALE GENOMIC DNA]</scope>
    <source>
        <strain evidence="2 3">Mal15</strain>
    </source>
</reference>
<name>A0A5B9MB94_9BACT</name>